<dbReference type="Proteomes" id="UP000277300">
    <property type="component" value="Unassembled WGS sequence"/>
</dbReference>
<dbReference type="AlphaFoldDB" id="A0A3F2S2C1"/>
<comment type="caution">
    <text evidence="9">The sequence shown here is derived from an EMBL/GenBank/DDBJ whole genome shotgun (WGS) entry which is preliminary data.</text>
</comment>
<dbReference type="SUPFAM" id="SSF56219">
    <property type="entry name" value="DNase I-like"/>
    <property type="match status" value="1"/>
</dbReference>
<evidence type="ECO:0000256" key="1">
    <source>
        <dbReference type="ARBA" id="ARBA00007092"/>
    </source>
</evidence>
<evidence type="ECO:0000256" key="3">
    <source>
        <dbReference type="ARBA" id="ARBA00022801"/>
    </source>
</evidence>
<dbReference type="GO" id="GO:0046872">
    <property type="term" value="F:metal ion binding"/>
    <property type="evidence" value="ECO:0007669"/>
    <property type="project" value="UniProtKB-KW"/>
</dbReference>
<dbReference type="EMBL" id="MBAD02000500">
    <property type="protein sequence ID" value="RLN66750.1"/>
    <property type="molecule type" value="Genomic_DNA"/>
</dbReference>
<evidence type="ECO:0000256" key="6">
    <source>
        <dbReference type="PIRSR" id="PIRSR604808-3"/>
    </source>
</evidence>
<evidence type="ECO:0000313" key="11">
    <source>
        <dbReference type="Proteomes" id="UP000284657"/>
    </source>
</evidence>
<comment type="cofactor">
    <cofactor evidence="5">
        <name>Mg(2+)</name>
        <dbReference type="ChEBI" id="CHEBI:18420"/>
    </cofactor>
    <cofactor evidence="5">
        <name>Mn(2+)</name>
        <dbReference type="ChEBI" id="CHEBI:29035"/>
    </cofactor>
    <text evidence="5">Probably binds two magnesium or manganese ions per subunit.</text>
</comment>
<evidence type="ECO:0000256" key="5">
    <source>
        <dbReference type="PIRSR" id="PIRSR604808-2"/>
    </source>
</evidence>
<proteinExistence type="inferred from homology"/>
<dbReference type="PANTHER" id="PTHR22748:SF4">
    <property type="entry name" value="DNA-(APURINIC OR APYRIMIDINIC SITE) ENDONUCLEASE 2"/>
    <property type="match status" value="1"/>
</dbReference>
<dbReference type="Gene3D" id="3.60.10.10">
    <property type="entry name" value="Endonuclease/exonuclease/phosphatase"/>
    <property type="match status" value="1"/>
</dbReference>
<keyword evidence="5" id="KW-0464">Manganese</keyword>
<feature type="binding site" evidence="5">
    <location>
        <position position="73"/>
    </location>
    <ligand>
        <name>Mg(2+)</name>
        <dbReference type="ChEBI" id="CHEBI:18420"/>
        <label>1</label>
    </ligand>
</feature>
<keyword evidence="2 5" id="KW-0479">Metal-binding</keyword>
<dbReference type="GO" id="GO:0005634">
    <property type="term" value="C:nucleus"/>
    <property type="evidence" value="ECO:0007669"/>
    <property type="project" value="TreeGrafter"/>
</dbReference>
<comment type="similarity">
    <text evidence="1">Belongs to the DNA repair enzymes AP/ExoA family.</text>
</comment>
<dbReference type="InterPro" id="IPR005135">
    <property type="entry name" value="Endo/exonuclease/phosphatase"/>
</dbReference>
<reference evidence="10 11" key="1">
    <citation type="submission" date="2018-07" db="EMBL/GenBank/DDBJ databases">
        <title>Genome sequencing of oomycete isolates from Chile give support for New Zealand origin for Phytophthora kernoviae and make available the first Nothophytophthora sp. genome.</title>
        <authorList>
            <person name="Studholme D.J."/>
            <person name="Sanfuentes E."/>
            <person name="Panda P."/>
            <person name="Hill R."/>
            <person name="Sambles C."/>
            <person name="Grant M."/>
            <person name="Williams N.M."/>
            <person name="Mcdougal R.L."/>
        </authorList>
    </citation>
    <scope>NUCLEOTIDE SEQUENCE [LARGE SCALE GENOMIC DNA]</scope>
    <source>
        <strain evidence="9">Chile6</strain>
        <strain evidence="8">Chile7</strain>
    </source>
</reference>
<keyword evidence="4 5" id="KW-0460">Magnesium</keyword>
<accession>A0A3F2S2C1</accession>
<evidence type="ECO:0000313" key="10">
    <source>
        <dbReference type="Proteomes" id="UP000277300"/>
    </source>
</evidence>
<dbReference type="OrthoDB" id="391817at2759"/>
<evidence type="ECO:0000259" key="7">
    <source>
        <dbReference type="Pfam" id="PF03372"/>
    </source>
</evidence>
<keyword evidence="3" id="KW-0378">Hydrolase</keyword>
<organism evidence="9 10">
    <name type="scientific">Phytophthora kernoviae</name>
    <dbReference type="NCBI Taxonomy" id="325452"/>
    <lineage>
        <taxon>Eukaryota</taxon>
        <taxon>Sar</taxon>
        <taxon>Stramenopiles</taxon>
        <taxon>Oomycota</taxon>
        <taxon>Peronosporomycetes</taxon>
        <taxon>Peronosporales</taxon>
        <taxon>Peronosporaceae</taxon>
        <taxon>Phytophthora</taxon>
    </lineage>
</organism>
<evidence type="ECO:0000313" key="9">
    <source>
        <dbReference type="EMBL" id="RLN68996.1"/>
    </source>
</evidence>
<sequence>MMLLQLSSKVVNDLESEGRCVITDHQAFVLINTYCPALASQDRLEYKLQFHALLEDRARALREANKRVIVVGDINIAHREIDHCDPDAHRYEDQGIHVLEHLDQRAFDELWDETGLHSG</sequence>
<dbReference type="Proteomes" id="UP000284657">
    <property type="component" value="Unassembled WGS sequence"/>
</dbReference>
<dbReference type="GO" id="GO:0003906">
    <property type="term" value="F:DNA-(apurinic or apyrimidinic site) endonuclease activity"/>
    <property type="evidence" value="ECO:0007669"/>
    <property type="project" value="TreeGrafter"/>
</dbReference>
<evidence type="ECO:0000256" key="2">
    <source>
        <dbReference type="ARBA" id="ARBA00022723"/>
    </source>
</evidence>
<dbReference type="EMBL" id="MBDO02000008">
    <property type="protein sequence ID" value="RLN68996.1"/>
    <property type="molecule type" value="Genomic_DNA"/>
</dbReference>
<dbReference type="GO" id="GO:0008081">
    <property type="term" value="F:phosphoric diester hydrolase activity"/>
    <property type="evidence" value="ECO:0007669"/>
    <property type="project" value="TreeGrafter"/>
</dbReference>
<dbReference type="GO" id="GO:0008311">
    <property type="term" value="F:double-stranded DNA 3'-5' DNA exonuclease activity"/>
    <property type="evidence" value="ECO:0007669"/>
    <property type="project" value="TreeGrafter"/>
</dbReference>
<dbReference type="InterPro" id="IPR004808">
    <property type="entry name" value="AP_endonuc_1"/>
</dbReference>
<dbReference type="InterPro" id="IPR036691">
    <property type="entry name" value="Endo/exonu/phosph_ase_sf"/>
</dbReference>
<dbReference type="Pfam" id="PF03372">
    <property type="entry name" value="Exo_endo_phos"/>
    <property type="match status" value="1"/>
</dbReference>
<name>A0A3F2S2C1_9STRA</name>
<dbReference type="PANTHER" id="PTHR22748">
    <property type="entry name" value="AP ENDONUCLEASE"/>
    <property type="match status" value="1"/>
</dbReference>
<feature type="domain" description="Endonuclease/exonuclease/phosphatase" evidence="7">
    <location>
        <begin position="23"/>
        <end position="103"/>
    </location>
</feature>
<evidence type="ECO:0000256" key="4">
    <source>
        <dbReference type="ARBA" id="ARBA00022842"/>
    </source>
</evidence>
<dbReference type="GO" id="GO:0006284">
    <property type="term" value="P:base-excision repair"/>
    <property type="evidence" value="ECO:0007669"/>
    <property type="project" value="TreeGrafter"/>
</dbReference>
<evidence type="ECO:0000313" key="8">
    <source>
        <dbReference type="EMBL" id="RLN66750.1"/>
    </source>
</evidence>
<feature type="site" description="Transition state stabilizer" evidence="6">
    <location>
        <position position="75"/>
    </location>
</feature>
<protein>
    <recommendedName>
        <fullName evidence="7">Endonuclease/exonuclease/phosphatase domain-containing protein</fullName>
    </recommendedName>
</protein>
<feature type="binding site" evidence="5">
    <location>
        <position position="75"/>
    </location>
    <ligand>
        <name>Mg(2+)</name>
        <dbReference type="ChEBI" id="CHEBI:18420"/>
        <label>1</label>
    </ligand>
</feature>
<gene>
    <name evidence="8" type="ORF">BBJ29_000003</name>
    <name evidence="9" type="ORF">BBP00_00000622</name>
</gene>